<keyword evidence="1" id="KW-0472">Membrane</keyword>
<dbReference type="Proteomes" id="UP001620626">
    <property type="component" value="Unassembled WGS sequence"/>
</dbReference>
<evidence type="ECO:0000313" key="3">
    <source>
        <dbReference type="Proteomes" id="UP001620626"/>
    </source>
</evidence>
<dbReference type="EMBL" id="JBICBT010000073">
    <property type="protein sequence ID" value="KAL3124428.1"/>
    <property type="molecule type" value="Genomic_DNA"/>
</dbReference>
<dbReference type="Gene3D" id="3.40.50.150">
    <property type="entry name" value="Vaccinia Virus protein VP39"/>
    <property type="match status" value="1"/>
</dbReference>
<comment type="caution">
    <text evidence="2">The sequence shown here is derived from an EMBL/GenBank/DDBJ whole genome shotgun (WGS) entry which is preliminary data.</text>
</comment>
<keyword evidence="3" id="KW-1185">Reference proteome</keyword>
<keyword evidence="1" id="KW-0812">Transmembrane</keyword>
<organism evidence="2 3">
    <name type="scientific">Heterodera trifolii</name>
    <dbReference type="NCBI Taxonomy" id="157864"/>
    <lineage>
        <taxon>Eukaryota</taxon>
        <taxon>Metazoa</taxon>
        <taxon>Ecdysozoa</taxon>
        <taxon>Nematoda</taxon>
        <taxon>Chromadorea</taxon>
        <taxon>Rhabditida</taxon>
        <taxon>Tylenchina</taxon>
        <taxon>Tylenchomorpha</taxon>
        <taxon>Tylenchoidea</taxon>
        <taxon>Heteroderidae</taxon>
        <taxon>Heteroderinae</taxon>
        <taxon>Heterodera</taxon>
    </lineage>
</organism>
<evidence type="ECO:0000256" key="1">
    <source>
        <dbReference type="SAM" id="Phobius"/>
    </source>
</evidence>
<keyword evidence="1" id="KW-1133">Transmembrane helix</keyword>
<protein>
    <submittedName>
        <fullName evidence="2">Uncharacterized protein</fullName>
    </submittedName>
</protein>
<evidence type="ECO:0000313" key="2">
    <source>
        <dbReference type="EMBL" id="KAL3124428.1"/>
    </source>
</evidence>
<name>A0ABD2MAA1_9BILA</name>
<dbReference type="SUPFAM" id="SSF53335">
    <property type="entry name" value="S-adenosyl-L-methionine-dependent methyltransferases"/>
    <property type="match status" value="1"/>
</dbReference>
<dbReference type="InterPro" id="IPR029063">
    <property type="entry name" value="SAM-dependent_MTases_sf"/>
</dbReference>
<accession>A0ABD2MAA1</accession>
<reference evidence="2 3" key="1">
    <citation type="submission" date="2024-10" db="EMBL/GenBank/DDBJ databases">
        <authorList>
            <person name="Kim D."/>
        </authorList>
    </citation>
    <scope>NUCLEOTIDE SEQUENCE [LARGE SCALE GENOMIC DNA]</scope>
    <source>
        <strain evidence="2">BH-2024</strain>
    </source>
</reference>
<sequence length="388" mass="45059">MKLSGSSWKFALIFLSGIIIAAQLLFIVHWRWHFWQSQHWSAKLPPQWVAIERGGREGERIVQEKVCPREQRVAEEKQRQKKQHTGCYLVSDGPSLFGSGFSRSLALELHHNILLSESDLDFPLHYTFTPKNARQWSVLTNKITVDYQKVLVAQPFITETFAHSLTPWKVLDGKVRRILCLGLRGSAVNNFFATLSTKYEVTVVEPNPALHYIAKKWFAFEETEHHRILVENPAFYLTARSRLIEHPKMASQFHFIVVDICHGINSESPGKCPQDEFTEEKTVKELSTNLAENGTIVVNMFTLDSKSDIPTQHQIANREHRMLQLYQKYFNHCFFVNISSNLLLTCSRKGPMTRLRYHLAYRRLPMDLQTFTAEEQPKFFLDLEALRK</sequence>
<feature type="transmembrane region" description="Helical" evidence="1">
    <location>
        <begin position="12"/>
        <end position="32"/>
    </location>
</feature>
<dbReference type="AlphaFoldDB" id="A0ABD2MAA1"/>
<gene>
    <name evidence="2" type="ORF">niasHT_007711</name>
</gene>
<proteinExistence type="predicted"/>